<organism evidence="3 4">
    <name type="scientific">Thalassobacillus hwangdonensis</name>
    <dbReference type="NCBI Taxonomy" id="546108"/>
    <lineage>
        <taxon>Bacteria</taxon>
        <taxon>Bacillati</taxon>
        <taxon>Bacillota</taxon>
        <taxon>Bacilli</taxon>
        <taxon>Bacillales</taxon>
        <taxon>Bacillaceae</taxon>
        <taxon>Thalassobacillus</taxon>
    </lineage>
</organism>
<proteinExistence type="predicted"/>
<dbReference type="InterPro" id="IPR016160">
    <property type="entry name" value="Ald_DH_CS_CYS"/>
</dbReference>
<dbReference type="Gene3D" id="3.40.605.10">
    <property type="entry name" value="Aldehyde Dehydrogenase, Chain A, domain 1"/>
    <property type="match status" value="1"/>
</dbReference>
<protein>
    <submittedName>
        <fullName evidence="3">NAD-dependent succinate-semialdehyde dehydrogenase</fullName>
        <ecNumber evidence="3">1.2.1.-</ecNumber>
    </submittedName>
</protein>
<dbReference type="PANTHER" id="PTHR43353">
    <property type="entry name" value="SUCCINATE-SEMIALDEHYDE DEHYDROGENASE, MITOCHONDRIAL"/>
    <property type="match status" value="1"/>
</dbReference>
<gene>
    <name evidence="3" type="ORF">ACFQ2J_09355</name>
</gene>
<dbReference type="InterPro" id="IPR015590">
    <property type="entry name" value="Aldehyde_DH_dom"/>
</dbReference>
<comment type="caution">
    <text evidence="3">The sequence shown here is derived from an EMBL/GenBank/DDBJ whole genome shotgun (WGS) entry which is preliminary data.</text>
</comment>
<evidence type="ECO:0000313" key="4">
    <source>
        <dbReference type="Proteomes" id="UP001596990"/>
    </source>
</evidence>
<dbReference type="GO" id="GO:0016491">
    <property type="term" value="F:oxidoreductase activity"/>
    <property type="evidence" value="ECO:0007669"/>
    <property type="project" value="UniProtKB-KW"/>
</dbReference>
<keyword evidence="1 3" id="KW-0560">Oxidoreductase</keyword>
<evidence type="ECO:0000313" key="3">
    <source>
        <dbReference type="EMBL" id="MFD1019376.1"/>
    </source>
</evidence>
<dbReference type="Proteomes" id="UP001596990">
    <property type="component" value="Unassembled WGS sequence"/>
</dbReference>
<accession>A0ABW3L0R0</accession>
<sequence length="484" mass="52694">MISFEKRIPSLFINGEWREAETGKTVSVNNPATMDVLTEVSYGDAGDTEAAVQAAEQAFPSWSGMTGRERATILYKAYQLLEEEADRIARILTMEQGKPYKEAIGEVHSASSFLLWYAEEASRLYGEWIPSSKKNKRLYVIPQAVGVIGAITPWNFPASMITRKLGPALAAGCTVVLKPASATPLTAIEIIKVLERAGVPKGVVNLVTGNTKAIGETLLQSNSVRLITFTGSTEVGKYLMRESAQHVKKLSLELGGHAPIIVFEDANLEQAAEMTLASKFRNSGQTCICANRLYVQRPVVEAFMEKLTAKASMLKLGNGMEDGTDLGPLIDEAAKKKVIDQLKDATSKGAKVACGGKEWEGALDGNFYPATILTDVTDDMHVMYEETFGPLLPVQVFDEESDVIQKANDSEYGLAAYFFTKNLDRSIRVSEKLEYGIIGVNDVIPATAEAPFGGVKQSGVGKEGGHQGIHEYVEWKYVSMGIEE</sequence>
<dbReference type="InterPro" id="IPR016162">
    <property type="entry name" value="Ald_DH_N"/>
</dbReference>
<name>A0ABW3L0R0_9BACI</name>
<evidence type="ECO:0000259" key="2">
    <source>
        <dbReference type="Pfam" id="PF00171"/>
    </source>
</evidence>
<dbReference type="Gene3D" id="3.40.309.10">
    <property type="entry name" value="Aldehyde Dehydrogenase, Chain A, domain 2"/>
    <property type="match status" value="1"/>
</dbReference>
<evidence type="ECO:0000256" key="1">
    <source>
        <dbReference type="ARBA" id="ARBA00023002"/>
    </source>
</evidence>
<dbReference type="InterPro" id="IPR050740">
    <property type="entry name" value="Aldehyde_DH_Superfamily"/>
</dbReference>
<dbReference type="InterPro" id="IPR016161">
    <property type="entry name" value="Ald_DH/histidinol_DH"/>
</dbReference>
<dbReference type="InterPro" id="IPR016163">
    <property type="entry name" value="Ald_DH_C"/>
</dbReference>
<reference evidence="4" key="1">
    <citation type="journal article" date="2019" name="Int. J. Syst. Evol. Microbiol.">
        <title>The Global Catalogue of Microorganisms (GCM) 10K type strain sequencing project: providing services to taxonomists for standard genome sequencing and annotation.</title>
        <authorList>
            <consortium name="The Broad Institute Genomics Platform"/>
            <consortium name="The Broad Institute Genome Sequencing Center for Infectious Disease"/>
            <person name="Wu L."/>
            <person name="Ma J."/>
        </authorList>
    </citation>
    <scope>NUCLEOTIDE SEQUENCE [LARGE SCALE GENOMIC DNA]</scope>
    <source>
        <strain evidence="4">CCUG 56607</strain>
    </source>
</reference>
<dbReference type="SUPFAM" id="SSF53720">
    <property type="entry name" value="ALDH-like"/>
    <property type="match status" value="1"/>
</dbReference>
<dbReference type="PANTHER" id="PTHR43353:SF5">
    <property type="entry name" value="SUCCINATE-SEMIALDEHYDE DEHYDROGENASE, MITOCHONDRIAL"/>
    <property type="match status" value="1"/>
</dbReference>
<dbReference type="Pfam" id="PF00171">
    <property type="entry name" value="Aldedh"/>
    <property type="match status" value="1"/>
</dbReference>
<feature type="domain" description="Aldehyde dehydrogenase" evidence="2">
    <location>
        <begin position="17"/>
        <end position="478"/>
    </location>
</feature>
<dbReference type="EMBL" id="JBHTKL010000005">
    <property type="protein sequence ID" value="MFD1019376.1"/>
    <property type="molecule type" value="Genomic_DNA"/>
</dbReference>
<dbReference type="RefSeq" id="WP_386059161.1">
    <property type="nucleotide sequence ID" value="NZ_JBHTKL010000005.1"/>
</dbReference>
<dbReference type="EC" id="1.2.1.-" evidence="3"/>
<dbReference type="CDD" id="cd07103">
    <property type="entry name" value="ALDH_F5_SSADH_GabD"/>
    <property type="match status" value="1"/>
</dbReference>
<dbReference type="PROSITE" id="PS00070">
    <property type="entry name" value="ALDEHYDE_DEHYDR_CYS"/>
    <property type="match status" value="1"/>
</dbReference>
<keyword evidence="4" id="KW-1185">Reference proteome</keyword>